<dbReference type="EMBL" id="MN740443">
    <property type="protein sequence ID" value="QHU26669.1"/>
    <property type="molecule type" value="Genomic_DNA"/>
</dbReference>
<accession>A0A6C0L6U3</accession>
<name>A0A6C0L6U3_9ZZZZ</name>
<dbReference type="AlphaFoldDB" id="A0A6C0L6U3"/>
<reference evidence="1" key="1">
    <citation type="journal article" date="2020" name="Nature">
        <title>Giant virus diversity and host interactions through global metagenomics.</title>
        <authorList>
            <person name="Schulz F."/>
            <person name="Roux S."/>
            <person name="Paez-Espino D."/>
            <person name="Jungbluth S."/>
            <person name="Walsh D.A."/>
            <person name="Denef V.J."/>
            <person name="McMahon K.D."/>
            <person name="Konstantinidis K.T."/>
            <person name="Eloe-Fadrosh E.A."/>
            <person name="Kyrpides N.C."/>
            <person name="Woyke T."/>
        </authorList>
    </citation>
    <scope>NUCLEOTIDE SEQUENCE</scope>
    <source>
        <strain evidence="1">GVMAG-M-3300027759-42</strain>
    </source>
</reference>
<protein>
    <submittedName>
        <fullName evidence="1">Uncharacterized protein</fullName>
    </submittedName>
</protein>
<evidence type="ECO:0000313" key="1">
    <source>
        <dbReference type="EMBL" id="QHU26669.1"/>
    </source>
</evidence>
<sequence>MENIILQPEEPISNRLPLKKRPPSAEQIYKNLVTFPISKEVSRYPRQTDTTIQPAFHNLLQTNLDLLVPNIDIGYQMSIDSDQMFEWILTAKEYVNKLNEDFQQKCDKKSQKLLAIEERTQRSKNFRMEPMDRLPEDMVRYIYEFLLPETRIQIFRARYPNLDANIMKLKVPYLKALLKNIETKTYTPMMNSLYKYNRNRCLPIGFYMRFGYVHKEDCMNKINKFIGTCETAVAHSPSDYKYFQRKALKMMMALIYLAKRKQVLDKPYAPELEAPKPVKKARKSRTKKKET</sequence>
<organism evidence="1">
    <name type="scientific">viral metagenome</name>
    <dbReference type="NCBI Taxonomy" id="1070528"/>
    <lineage>
        <taxon>unclassified sequences</taxon>
        <taxon>metagenomes</taxon>
        <taxon>organismal metagenomes</taxon>
    </lineage>
</organism>
<proteinExistence type="predicted"/>